<keyword evidence="4 5" id="KW-0269">Exonuclease</keyword>
<gene>
    <name evidence="5" type="primary">xseA</name>
    <name evidence="9" type="ORF">CKO31_04415</name>
</gene>
<accession>A0ABS1CE56</accession>
<feature type="domain" description="OB-fold nucleic acid binding" evidence="8">
    <location>
        <begin position="18"/>
        <end position="111"/>
    </location>
</feature>
<comment type="function">
    <text evidence="5">Bidirectionally degrades single-stranded DNA into large acid-insoluble oligonucleotides, which are then degraded further into small acid-soluble oligonucleotides.</text>
</comment>
<comment type="subcellular location">
    <subcellularLocation>
        <location evidence="5 6">Cytoplasm</location>
    </subcellularLocation>
</comment>
<dbReference type="PANTHER" id="PTHR30008">
    <property type="entry name" value="EXODEOXYRIBONUCLEASE 7 LARGE SUBUNIT"/>
    <property type="match status" value="1"/>
</dbReference>
<evidence type="ECO:0000313" key="9">
    <source>
        <dbReference type="EMBL" id="MBK1629998.1"/>
    </source>
</evidence>
<evidence type="ECO:0000259" key="7">
    <source>
        <dbReference type="Pfam" id="PF02601"/>
    </source>
</evidence>
<dbReference type="NCBIfam" id="TIGR00237">
    <property type="entry name" value="xseA"/>
    <property type="match status" value="1"/>
</dbReference>
<keyword evidence="10" id="KW-1185">Reference proteome</keyword>
<dbReference type="InterPro" id="IPR003753">
    <property type="entry name" value="Exonuc_VII_L"/>
</dbReference>
<evidence type="ECO:0000256" key="5">
    <source>
        <dbReference type="HAMAP-Rule" id="MF_00378"/>
    </source>
</evidence>
<feature type="domain" description="Exonuclease VII large subunit C-terminal" evidence="7">
    <location>
        <begin position="134"/>
        <end position="449"/>
    </location>
</feature>
<evidence type="ECO:0000256" key="3">
    <source>
        <dbReference type="ARBA" id="ARBA00022801"/>
    </source>
</evidence>
<organism evidence="9 10">
    <name type="scientific">Thiohalocapsa halophila</name>
    <dbReference type="NCBI Taxonomy" id="69359"/>
    <lineage>
        <taxon>Bacteria</taxon>
        <taxon>Pseudomonadati</taxon>
        <taxon>Pseudomonadota</taxon>
        <taxon>Gammaproteobacteria</taxon>
        <taxon>Chromatiales</taxon>
        <taxon>Chromatiaceae</taxon>
        <taxon>Thiohalocapsa</taxon>
    </lineage>
</organism>
<dbReference type="RefSeq" id="WP_200234512.1">
    <property type="nucleotide sequence ID" value="NZ_NRRV01000007.1"/>
</dbReference>
<evidence type="ECO:0000256" key="4">
    <source>
        <dbReference type="ARBA" id="ARBA00022839"/>
    </source>
</evidence>
<evidence type="ECO:0000256" key="2">
    <source>
        <dbReference type="ARBA" id="ARBA00022722"/>
    </source>
</evidence>
<dbReference type="InterPro" id="IPR025824">
    <property type="entry name" value="OB-fold_nuc-bd_dom"/>
</dbReference>
<evidence type="ECO:0000313" key="10">
    <source>
        <dbReference type="Proteomes" id="UP000748752"/>
    </source>
</evidence>
<dbReference type="CDD" id="cd04489">
    <property type="entry name" value="ExoVII_LU_OBF"/>
    <property type="match status" value="1"/>
</dbReference>
<dbReference type="InterPro" id="IPR020579">
    <property type="entry name" value="Exonuc_VII_lsu_C"/>
</dbReference>
<keyword evidence="2 5" id="KW-0540">Nuclease</keyword>
<evidence type="ECO:0000256" key="1">
    <source>
        <dbReference type="ARBA" id="ARBA00022490"/>
    </source>
</evidence>
<keyword evidence="3 5" id="KW-0378">Hydrolase</keyword>
<comment type="subunit">
    <text evidence="5">Heterooligomer composed of large and small subunits.</text>
</comment>
<dbReference type="HAMAP" id="MF_00378">
    <property type="entry name" value="Exonuc_7_L"/>
    <property type="match status" value="1"/>
</dbReference>
<name>A0ABS1CE56_9GAMM</name>
<keyword evidence="1 5" id="KW-0963">Cytoplasm</keyword>
<protein>
    <recommendedName>
        <fullName evidence="5">Exodeoxyribonuclease 7 large subunit</fullName>
        <ecNumber evidence="5">3.1.11.6</ecNumber>
    </recommendedName>
    <alternativeName>
        <fullName evidence="5">Exodeoxyribonuclease VII large subunit</fullName>
        <shortName evidence="5">Exonuclease VII large subunit</shortName>
    </alternativeName>
</protein>
<comment type="caution">
    <text evidence="9">The sequence shown here is derived from an EMBL/GenBank/DDBJ whole genome shotgun (WGS) entry which is preliminary data.</text>
</comment>
<evidence type="ECO:0000259" key="8">
    <source>
        <dbReference type="Pfam" id="PF13742"/>
    </source>
</evidence>
<dbReference type="EC" id="3.1.11.6" evidence="5"/>
<dbReference type="EMBL" id="NRRV01000007">
    <property type="protein sequence ID" value="MBK1629998.1"/>
    <property type="molecule type" value="Genomic_DNA"/>
</dbReference>
<evidence type="ECO:0000256" key="6">
    <source>
        <dbReference type="RuleBase" id="RU004355"/>
    </source>
</evidence>
<dbReference type="PANTHER" id="PTHR30008:SF0">
    <property type="entry name" value="EXODEOXYRIBONUCLEASE 7 LARGE SUBUNIT"/>
    <property type="match status" value="1"/>
</dbReference>
<reference evidence="9 10" key="1">
    <citation type="journal article" date="2020" name="Microorganisms">
        <title>Osmotic Adaptation and Compatible Solute Biosynthesis of Phototrophic Bacteria as Revealed from Genome Analyses.</title>
        <authorList>
            <person name="Imhoff J.F."/>
            <person name="Rahn T."/>
            <person name="Kunzel S."/>
            <person name="Keller A."/>
            <person name="Neulinger S.C."/>
        </authorList>
    </citation>
    <scope>NUCLEOTIDE SEQUENCE [LARGE SCALE GENOMIC DNA]</scope>
    <source>
        <strain evidence="9 10">DSM 6210</strain>
    </source>
</reference>
<comment type="similarity">
    <text evidence="5 6">Belongs to the XseA family.</text>
</comment>
<comment type="catalytic activity">
    <reaction evidence="5 6">
        <text>Exonucleolytic cleavage in either 5'- to 3'- or 3'- to 5'-direction to yield nucleoside 5'-phosphates.</text>
        <dbReference type="EC" id="3.1.11.6"/>
    </reaction>
</comment>
<proteinExistence type="inferred from homology"/>
<sequence>MSFAATAEQTVDFQRDIWTVSRLNAEARAILEGSLPLLWVQGEISNLAEPPSGHCYFTLKDTGAQVRCALFRQRRQLLGFRPTNGQQVLVRARLTLYEARGDFQLRVEHMEPAGEGALRLELERRKRRLAAMGLFDEAKKRTLPTLPARIGLITSANGAAVHDVLTVLARRLPLVPVLIYPVPVQGEGAAAAIAAALALANRRAECDLLILARGGGSLEDLMAFNDEALAHAIRASAIPVLTGIGHEVDLSIADLAADQRAPTPSAAAETAVPAAADLQQRLTALQRRLAAALRGRSNAAGQRLLAIRRRLQLRDPAARLTQFAQTLDGLQQRLDRALRRGLAHRAAALERRRAGLRATALQRRLRERRLRLAASEARLRAALDDAMARRRQRLGLAGARLDALSPLAVLQRGYAIVTRLPDADVLRSAAAVSAGDRIGVQLARGRLQAAVVSAEPARDEAASESDH</sequence>
<dbReference type="Pfam" id="PF13742">
    <property type="entry name" value="tRNA_anti_2"/>
    <property type="match status" value="1"/>
</dbReference>
<dbReference type="Proteomes" id="UP000748752">
    <property type="component" value="Unassembled WGS sequence"/>
</dbReference>
<dbReference type="Pfam" id="PF02601">
    <property type="entry name" value="Exonuc_VII_L"/>
    <property type="match status" value="1"/>
</dbReference>